<dbReference type="Proteomes" id="UP001562425">
    <property type="component" value="Unassembled WGS sequence"/>
</dbReference>
<dbReference type="InterPro" id="IPR002698">
    <property type="entry name" value="FTHF_cligase"/>
</dbReference>
<gene>
    <name evidence="2" type="ORF">pipiens_019199</name>
</gene>
<dbReference type="PANTHER" id="PTHR13017:SF0">
    <property type="entry name" value="METHENYLTETRAHYDROFOLATE SYNTHASE DOMAIN-CONTAINING PROTEIN"/>
    <property type="match status" value="1"/>
</dbReference>
<evidence type="ECO:0000313" key="2">
    <source>
        <dbReference type="EMBL" id="KAL1403803.1"/>
    </source>
</evidence>
<keyword evidence="3" id="KW-1185">Reference proteome</keyword>
<feature type="region of interest" description="Disordered" evidence="1">
    <location>
        <begin position="356"/>
        <end position="481"/>
    </location>
</feature>
<dbReference type="PANTHER" id="PTHR13017">
    <property type="entry name" value="5-FORMYLTETRAHYDROFOLATE CYCLO-LIGASE-RELATED"/>
    <property type="match status" value="1"/>
</dbReference>
<evidence type="ECO:0000256" key="1">
    <source>
        <dbReference type="SAM" id="MobiDB-lite"/>
    </source>
</evidence>
<feature type="compositionally biased region" description="Basic residues" evidence="1">
    <location>
        <begin position="419"/>
        <end position="433"/>
    </location>
</feature>
<evidence type="ECO:0008006" key="4">
    <source>
        <dbReference type="Google" id="ProtNLM"/>
    </source>
</evidence>
<feature type="non-terminal residue" evidence="2">
    <location>
        <position position="1"/>
    </location>
</feature>
<dbReference type="EMBL" id="JBEHCU010001122">
    <property type="protein sequence ID" value="KAL1403803.1"/>
    <property type="molecule type" value="Genomic_DNA"/>
</dbReference>
<feature type="region of interest" description="Disordered" evidence="1">
    <location>
        <begin position="578"/>
        <end position="608"/>
    </location>
</feature>
<feature type="compositionally biased region" description="Basic and acidic residues" evidence="1">
    <location>
        <begin position="434"/>
        <end position="447"/>
    </location>
</feature>
<feature type="compositionally biased region" description="Basic and acidic residues" evidence="1">
    <location>
        <begin position="455"/>
        <end position="481"/>
    </location>
</feature>
<accession>A0ABD1DVR1</accession>
<proteinExistence type="predicted"/>
<name>A0ABD1DVR1_CULPP</name>
<reference evidence="2 3" key="1">
    <citation type="submission" date="2024-05" db="EMBL/GenBank/DDBJ databases">
        <title>Culex pipiens pipiens assembly and annotation.</title>
        <authorList>
            <person name="Alout H."/>
            <person name="Durand T."/>
        </authorList>
    </citation>
    <scope>NUCLEOTIDE SEQUENCE [LARGE SCALE GENOMIC DNA]</scope>
    <source>
        <strain evidence="2">HA-2024</strain>
        <tissue evidence="2">Whole body</tissue>
    </source>
</reference>
<evidence type="ECO:0000313" key="3">
    <source>
        <dbReference type="Proteomes" id="UP001562425"/>
    </source>
</evidence>
<dbReference type="InterPro" id="IPR034359">
    <property type="entry name" value="MTHFSD_RRM"/>
</dbReference>
<dbReference type="SUPFAM" id="SSF100950">
    <property type="entry name" value="NagB/RpiA/CoA transferase-like"/>
    <property type="match status" value="1"/>
</dbReference>
<dbReference type="AlphaFoldDB" id="A0ABD1DVR1"/>
<dbReference type="Pfam" id="PF01812">
    <property type="entry name" value="5-FTHF_cyc-lig"/>
    <property type="match status" value="1"/>
</dbReference>
<dbReference type="InterPro" id="IPR037171">
    <property type="entry name" value="NagB/RpiA_transferase-like"/>
</dbReference>
<dbReference type="Gene3D" id="3.40.50.10420">
    <property type="entry name" value="NagB/RpiA/CoA transferase-like"/>
    <property type="match status" value="1"/>
</dbReference>
<protein>
    <recommendedName>
        <fullName evidence="4">5-formyltetrahydrofolate cyclo-ligase</fullName>
    </recommendedName>
</protein>
<organism evidence="2 3">
    <name type="scientific">Culex pipiens pipiens</name>
    <name type="common">Northern house mosquito</name>
    <dbReference type="NCBI Taxonomy" id="38569"/>
    <lineage>
        <taxon>Eukaryota</taxon>
        <taxon>Metazoa</taxon>
        <taxon>Ecdysozoa</taxon>
        <taxon>Arthropoda</taxon>
        <taxon>Hexapoda</taxon>
        <taxon>Insecta</taxon>
        <taxon>Pterygota</taxon>
        <taxon>Neoptera</taxon>
        <taxon>Endopterygota</taxon>
        <taxon>Diptera</taxon>
        <taxon>Nematocera</taxon>
        <taxon>Culicoidea</taxon>
        <taxon>Culicidae</taxon>
        <taxon>Culicinae</taxon>
        <taxon>Culicini</taxon>
        <taxon>Culex</taxon>
        <taxon>Culex</taxon>
    </lineage>
</organism>
<dbReference type="InterPro" id="IPR024185">
    <property type="entry name" value="FTHF_cligase-like_sf"/>
</dbReference>
<feature type="compositionally biased region" description="Basic and acidic residues" evidence="1">
    <location>
        <begin position="400"/>
        <end position="418"/>
    </location>
</feature>
<dbReference type="CDD" id="cd12270">
    <property type="entry name" value="RRM_MTHFSD"/>
    <property type="match status" value="1"/>
</dbReference>
<comment type="caution">
    <text evidence="2">The sequence shown here is derived from an EMBL/GenBank/DDBJ whole genome shotgun (WGS) entry which is preliminary data.</text>
</comment>
<sequence length="608" mass="67861">VIRRIKKKIADGGETALTSGLKLPTHVELNYVPYSVKPYNYPMRQGKNCWRFGHGKHKAVLKDCPKAKEQKYVSHKRQHRPTPKDLLVFKHRSVNYQLSTSTRGPRNPKRVQSGLEKLPEVARTISVAGGLPSPFAAPFRCGLFQYSFRNDSHSIKVNIDLAQEQVKLEVIKAGKTLLVPPSHKSANVYAKIKAPADTAELDLAAQKKLIKLQAAEDTFDEIDINNTEKIDMVVVGSYAVDRQGRRIGKGNGYVDLDVGILTHLGCLTKDTLIVTTVHDVQVYDALPENLFQSYDLPLDLIVTPTEVIRVGKRLGRPAGIEWNLLSSRRLEIVPVLKSIKEKLEGEGKVVELKSEDTDVESYRQKARRRSFRGGKEPGQRRRRRSDRRTSEKQQNGGGGESHDEGGERTDGEAGEGGKQRRRPRRPNRRLRRSGKGEGESGAEKSEAEGGDGGDGDGKKVGGRGERRRREPKPRSERKGKSDWDLCIRVSNINRSMRIKELKQVLRVRDLNPMFIKWNGFHGKCYLHFPKKPDMNDDDAGAELLKQLENLTVTVTPREKDGGGEPKEVTLTCELMKRKEGGGDAADTPATNGTVLEGSRIETTDVTAV</sequence>